<organism evidence="9 10">
    <name type="scientific">Didymella glomerata</name>
    <dbReference type="NCBI Taxonomy" id="749621"/>
    <lineage>
        <taxon>Eukaryota</taxon>
        <taxon>Fungi</taxon>
        <taxon>Dikarya</taxon>
        <taxon>Ascomycota</taxon>
        <taxon>Pezizomycotina</taxon>
        <taxon>Dothideomycetes</taxon>
        <taxon>Pleosporomycetidae</taxon>
        <taxon>Pleosporales</taxon>
        <taxon>Pleosporineae</taxon>
        <taxon>Didymellaceae</taxon>
        <taxon>Didymella</taxon>
    </lineage>
</organism>
<dbReference type="InterPro" id="IPR013154">
    <property type="entry name" value="ADH-like_N"/>
</dbReference>
<dbReference type="OrthoDB" id="74360at2759"/>
<evidence type="ECO:0000256" key="3">
    <source>
        <dbReference type="ARBA" id="ARBA00022827"/>
    </source>
</evidence>
<evidence type="ECO:0000313" key="9">
    <source>
        <dbReference type="EMBL" id="KAJ4338512.1"/>
    </source>
</evidence>
<sequence length="1006" mass="111978">MTAFLVDAHSGPAPPAKTNGVGRAPETEGELPKVNGATPAKPVTNEAPLNGVHTNGTANGSENITDDPFKLAKEYAYTPRKIKVFTIGAGFSGLLMAHKFQHRFPEMQGIVDHAIFEAHHEVGGTWLVNNYPGVQCDVPAHIYAFPFDPNPDWTRFYASGAEILEYFKKTTEKWNLDRDLQLNTKVVGAQWHDSEGMWEVEVENTRTEERRKEWCHVLVSGQGVLVHENWPKIPGFEKFKGHITHSARWDHSYDYSNKRIAVIGNGSSGIQIVPQMAKLPGTTVQNFIRGGAWVYYRAPPSKHMGREVDDPNPAYTDAEKEKFRDPVQHQQYRKGIVSRTNKSFYIFLKGENNDKGMKAASAQMAEKLGYDKRLCDMLIPKWELGCRRITPGPGYLESFLRDNCDCINSPTTEITETGITTADGKHFECDVIVCATGFDVSHRPRYPLIGQKGINLREKWAEDPESYVSVMTPDFPNYLIYMGPNCLGGHGSLVESLNWTGDYFVKWIKKMAHEDIKCFTPRRDKVDAFMKYQDEVHKTLVWSGGCSSWYKRGRVDGRVTALFGGSAQLFNKLITDIRGEDFDITYRTANPWRFMGNGFTKFEMKDDADLSWYVEIAEEAQGKGPNREDKVAKLDDTFRRKLLSDNATRMGSIQEEIPSTMWAWRKHKGNMEPVWEEVPVPEPHSTGLLVKLIAAGVCRSDHNLLTNENQPAWFQDQFTLGHEGCGSIVKLGSGISSDSGFEIGDVIALLAVPGCGASDCEECSADLPQLCTKAHRSGIGNDGFYASYCVIDVRGAVHVPKSVTPSQAAVATDAVTTAYHAIHRRGKITSKDTVFLFGLGGLGFNALQVIRAIGARVLVSDVKEDNLDDAVRRGVDKSDVVPVGKDIRKWVEENGLQGKISVVADFVGTAQTFSDAQYIVRQAGRLLCVGTLNHENIVHMKIGIRKRLDIIFSYGGQTRDLQEALDLIAHGILDPIVADGRLADFPRILKELEAGKVRGRIALLFD</sequence>
<dbReference type="Gene3D" id="3.50.50.60">
    <property type="entry name" value="FAD/NAD(P)-binding domain"/>
    <property type="match status" value="2"/>
</dbReference>
<feature type="domain" description="Alcohol dehydrogenase-like C-terminal" evidence="7">
    <location>
        <begin position="841"/>
        <end position="969"/>
    </location>
</feature>
<proteinExistence type="inferred from homology"/>
<evidence type="ECO:0000256" key="1">
    <source>
        <dbReference type="ARBA" id="ARBA00010139"/>
    </source>
</evidence>
<protein>
    <recommendedName>
        <fullName evidence="11">Enoyl reductase (ER) domain-containing protein</fullName>
    </recommendedName>
</protein>
<keyword evidence="10" id="KW-1185">Reference proteome</keyword>
<dbReference type="GO" id="GO:0008270">
    <property type="term" value="F:zinc ion binding"/>
    <property type="evidence" value="ECO:0007669"/>
    <property type="project" value="InterPro"/>
</dbReference>
<feature type="region of interest" description="Disordered" evidence="6">
    <location>
        <begin position="1"/>
        <end position="61"/>
    </location>
</feature>
<dbReference type="Gene3D" id="3.90.180.10">
    <property type="entry name" value="Medium-chain alcohol dehydrogenases, catalytic domain"/>
    <property type="match status" value="1"/>
</dbReference>
<accession>A0A9W8X1A8</accession>
<keyword evidence="5" id="KW-0479">Metal-binding</keyword>
<dbReference type="Pfam" id="PF00107">
    <property type="entry name" value="ADH_zinc_N"/>
    <property type="match status" value="1"/>
</dbReference>
<evidence type="ECO:0000259" key="8">
    <source>
        <dbReference type="Pfam" id="PF08240"/>
    </source>
</evidence>
<dbReference type="InterPro" id="IPR011032">
    <property type="entry name" value="GroES-like_sf"/>
</dbReference>
<feature type="domain" description="Alcohol dehydrogenase-like N-terminal" evidence="8">
    <location>
        <begin position="687"/>
        <end position="801"/>
    </location>
</feature>
<dbReference type="CDD" id="cd08254">
    <property type="entry name" value="hydroxyacyl_CoA_DH"/>
    <property type="match status" value="1"/>
</dbReference>
<evidence type="ECO:0000256" key="4">
    <source>
        <dbReference type="ARBA" id="ARBA00023002"/>
    </source>
</evidence>
<dbReference type="SUPFAM" id="SSF50129">
    <property type="entry name" value="GroES-like"/>
    <property type="match status" value="1"/>
</dbReference>
<evidence type="ECO:0000259" key="7">
    <source>
        <dbReference type="Pfam" id="PF00107"/>
    </source>
</evidence>
<dbReference type="AlphaFoldDB" id="A0A9W8X1A8"/>
<evidence type="ECO:0000256" key="6">
    <source>
        <dbReference type="SAM" id="MobiDB-lite"/>
    </source>
</evidence>
<comment type="similarity">
    <text evidence="1">Belongs to the FAD-binding monooxygenase family.</text>
</comment>
<comment type="similarity">
    <text evidence="5">Belongs to the zinc-containing alcohol dehydrogenase family.</text>
</comment>
<dbReference type="Pfam" id="PF08240">
    <property type="entry name" value="ADH_N"/>
    <property type="match status" value="1"/>
</dbReference>
<dbReference type="InterPro" id="IPR013149">
    <property type="entry name" value="ADH-like_C"/>
</dbReference>
<dbReference type="InterPro" id="IPR036291">
    <property type="entry name" value="NAD(P)-bd_dom_sf"/>
</dbReference>
<feature type="compositionally biased region" description="Polar residues" evidence="6">
    <location>
        <begin position="52"/>
        <end position="61"/>
    </location>
</feature>
<dbReference type="PROSITE" id="PS00059">
    <property type="entry name" value="ADH_ZINC"/>
    <property type="match status" value="1"/>
</dbReference>
<name>A0A9W8X1A8_9PLEO</name>
<keyword evidence="5" id="KW-0862">Zinc</keyword>
<dbReference type="GO" id="GO:0050660">
    <property type="term" value="F:flavin adenine dinucleotide binding"/>
    <property type="evidence" value="ECO:0007669"/>
    <property type="project" value="InterPro"/>
</dbReference>
<dbReference type="EMBL" id="JAPEUV010000029">
    <property type="protein sequence ID" value="KAJ4338512.1"/>
    <property type="molecule type" value="Genomic_DNA"/>
</dbReference>
<dbReference type="InterPro" id="IPR002328">
    <property type="entry name" value="ADH_Zn_CS"/>
</dbReference>
<evidence type="ECO:0000256" key="2">
    <source>
        <dbReference type="ARBA" id="ARBA00022630"/>
    </source>
</evidence>
<reference evidence="9" key="1">
    <citation type="submission" date="2022-10" db="EMBL/GenBank/DDBJ databases">
        <title>Tapping the CABI collections for fungal endophytes: first genome assemblies for Collariella, Neodidymelliopsis, Ascochyta clinopodiicola, Didymella pomorum, Didymosphaeria variabile, Neocosmospora piperis and Neocucurbitaria cava.</title>
        <authorList>
            <person name="Hill R."/>
        </authorList>
    </citation>
    <scope>NUCLEOTIDE SEQUENCE</scope>
    <source>
        <strain evidence="9">IMI 360193</strain>
    </source>
</reference>
<dbReference type="InterPro" id="IPR020946">
    <property type="entry name" value="Flavin_mOase-like"/>
</dbReference>
<dbReference type="SUPFAM" id="SSF51735">
    <property type="entry name" value="NAD(P)-binding Rossmann-fold domains"/>
    <property type="match status" value="1"/>
</dbReference>
<dbReference type="SUPFAM" id="SSF51905">
    <property type="entry name" value="FAD/NAD(P)-binding domain"/>
    <property type="match status" value="2"/>
</dbReference>
<evidence type="ECO:0000313" key="10">
    <source>
        <dbReference type="Proteomes" id="UP001140562"/>
    </source>
</evidence>
<keyword evidence="3" id="KW-0274">FAD</keyword>
<dbReference type="Gene3D" id="3.40.50.720">
    <property type="entry name" value="NAD(P)-binding Rossmann-like Domain"/>
    <property type="match status" value="1"/>
</dbReference>
<dbReference type="InterPro" id="IPR036188">
    <property type="entry name" value="FAD/NAD-bd_sf"/>
</dbReference>
<comment type="cofactor">
    <cofactor evidence="5">
        <name>Zn(2+)</name>
        <dbReference type="ChEBI" id="CHEBI:29105"/>
    </cofactor>
</comment>
<evidence type="ECO:0000256" key="5">
    <source>
        <dbReference type="RuleBase" id="RU361277"/>
    </source>
</evidence>
<dbReference type="Proteomes" id="UP001140562">
    <property type="component" value="Unassembled WGS sequence"/>
</dbReference>
<dbReference type="InterPro" id="IPR051209">
    <property type="entry name" value="FAD-bind_Monooxygenase_sf"/>
</dbReference>
<comment type="caution">
    <text evidence="9">The sequence shown here is derived from an EMBL/GenBank/DDBJ whole genome shotgun (WGS) entry which is preliminary data.</text>
</comment>
<gene>
    <name evidence="9" type="ORF">N0V87_003841</name>
</gene>
<dbReference type="PANTHER" id="PTHR42877:SF2">
    <property type="entry name" value="FAD_NAD(P)-BINDING DOMAIN-CONTAINING PROTEIN"/>
    <property type="match status" value="1"/>
</dbReference>
<dbReference type="GO" id="GO:0004499">
    <property type="term" value="F:N,N-dimethylaniline monooxygenase activity"/>
    <property type="evidence" value="ECO:0007669"/>
    <property type="project" value="InterPro"/>
</dbReference>
<dbReference type="Pfam" id="PF00743">
    <property type="entry name" value="FMO-like"/>
    <property type="match status" value="1"/>
</dbReference>
<dbReference type="GO" id="GO:0050661">
    <property type="term" value="F:NADP binding"/>
    <property type="evidence" value="ECO:0007669"/>
    <property type="project" value="InterPro"/>
</dbReference>
<keyword evidence="4" id="KW-0560">Oxidoreductase</keyword>
<keyword evidence="2" id="KW-0285">Flavoprotein</keyword>
<evidence type="ECO:0008006" key="11">
    <source>
        <dbReference type="Google" id="ProtNLM"/>
    </source>
</evidence>
<dbReference type="PANTHER" id="PTHR42877">
    <property type="entry name" value="L-ORNITHINE N(5)-MONOOXYGENASE-RELATED"/>
    <property type="match status" value="1"/>
</dbReference>